<protein>
    <submittedName>
        <fullName evidence="1">Uncharacterized protein</fullName>
    </submittedName>
</protein>
<evidence type="ECO:0000313" key="1">
    <source>
        <dbReference type="EMBL" id="MBU3029969.1"/>
    </source>
</evidence>
<comment type="caution">
    <text evidence="1">The sequence shown here is derived from an EMBL/GenBank/DDBJ whole genome shotgun (WGS) entry which is preliminary data.</text>
</comment>
<organism evidence="1 2">
    <name type="scientific">Paracoccus marinaquae</name>
    <dbReference type="NCBI Taxonomy" id="2841926"/>
    <lineage>
        <taxon>Bacteria</taxon>
        <taxon>Pseudomonadati</taxon>
        <taxon>Pseudomonadota</taxon>
        <taxon>Alphaproteobacteria</taxon>
        <taxon>Rhodobacterales</taxon>
        <taxon>Paracoccaceae</taxon>
        <taxon>Paracoccus</taxon>
    </lineage>
</organism>
<reference evidence="1" key="1">
    <citation type="submission" date="2021-06" db="EMBL/GenBank/DDBJ databases">
        <title>Paracoccus bacterium XHP0099 sp. nov., isolated from the surface waters of the Yellow Sea.</title>
        <authorList>
            <person name="Xue H."/>
            <person name="Zhang D."/>
        </authorList>
    </citation>
    <scope>NUCLEOTIDE SEQUENCE</scope>
    <source>
        <strain evidence="1">XHP0099</strain>
    </source>
</reference>
<accession>A0ABS6AHA2</accession>
<keyword evidence="2" id="KW-1185">Reference proteome</keyword>
<dbReference type="Proteomes" id="UP001166191">
    <property type="component" value="Unassembled WGS sequence"/>
</dbReference>
<name>A0ABS6AHA2_9RHOB</name>
<gene>
    <name evidence="1" type="ORF">KNW02_07540</name>
</gene>
<dbReference type="EMBL" id="JAHKNG010000009">
    <property type="protein sequence ID" value="MBU3029969.1"/>
    <property type="molecule type" value="Genomic_DNA"/>
</dbReference>
<proteinExistence type="predicted"/>
<evidence type="ECO:0000313" key="2">
    <source>
        <dbReference type="Proteomes" id="UP001166191"/>
    </source>
</evidence>
<sequence>MPAGEFAAAHVPLAAPQGPLRVYHLGHSLVGRDMPAMLAQLAPEGHDYASQLGWGTSLRAHWLGPDEVAGFAEENASPAFRPVREAIGSGAYDALILTEMLELRDAIKWQGSGNYLAEWARLGRLARPDLRVYLYETWHQLDDKAGWLQRIDGDAVSLWQDEVMRRAMAAEGVGTIYRIPGGPVLAAVARAAEAGELPGVSSREDLFARTPEGAVDPIHVGDLGNYVVALTHYAVLYQRSPEGLPAQLTRADGSPAQAFDPRAAARVQQLVWQFVSSDPLTGIGP</sequence>